<dbReference type="SUPFAM" id="SSF55874">
    <property type="entry name" value="ATPase domain of HSP90 chaperone/DNA topoisomerase II/histidine kinase"/>
    <property type="match status" value="1"/>
</dbReference>
<feature type="domain" description="Histidine kinase" evidence="6">
    <location>
        <begin position="191"/>
        <end position="405"/>
    </location>
</feature>
<dbReference type="Pfam" id="PF02518">
    <property type="entry name" value="HATPase_c"/>
    <property type="match status" value="1"/>
</dbReference>
<dbReference type="PROSITE" id="PS50109">
    <property type="entry name" value="HIS_KIN"/>
    <property type="match status" value="1"/>
</dbReference>
<dbReference type="InterPro" id="IPR005467">
    <property type="entry name" value="His_kinase_dom"/>
</dbReference>
<evidence type="ECO:0000259" key="6">
    <source>
        <dbReference type="PROSITE" id="PS50109"/>
    </source>
</evidence>
<dbReference type="PRINTS" id="PR00344">
    <property type="entry name" value="BCTRLSENSOR"/>
</dbReference>
<reference evidence="7 8" key="1">
    <citation type="submission" date="2017-01" db="EMBL/GenBank/DDBJ databases">
        <title>Complete genome of Tateyamaria omphalii DOK1-4 isolated from seawater in Dokdo.</title>
        <authorList>
            <person name="Kim J.H."/>
            <person name="Chi W.-J."/>
        </authorList>
    </citation>
    <scope>NUCLEOTIDE SEQUENCE [LARGE SCALE GENOMIC DNA]</scope>
    <source>
        <strain evidence="7 8">DOK1-4</strain>
    </source>
</reference>
<dbReference type="Proteomes" id="UP000186336">
    <property type="component" value="Chromosome"/>
</dbReference>
<dbReference type="InterPro" id="IPR003661">
    <property type="entry name" value="HisK_dim/P_dom"/>
</dbReference>
<proteinExistence type="predicted"/>
<dbReference type="InterPro" id="IPR050351">
    <property type="entry name" value="BphY/WalK/GraS-like"/>
</dbReference>
<sequence>MNMMSSAHPVKNRYSQDVERALNLLPDDADVDRDTLSAAFLASPYACFLLDQDARVLVCNRRAERLYCRPTNDASDGLRGIGLHKLTKLTLEETMDVLKTGAASSSMELPMIAMQGASVVRPTLFRVALLRSSALGQRLYLLTQDHLKAAAEALGQMNRRRVAARNDLAQIEARLVNLHASLIAMESFAHQASHDLRTPLSTISGMLQLFASRFGDGLPEKGHEYLNVMRRAAEQMDNLTCDFLEHARSASAEVAAEPVNLRAMLEDVRRDLQNGLTPEDMDFRITGPSSTVMAEPTLLRMVLANLLGNAVKYRHPERRLCVEVMLRSDPDGIETLTISDNGSGFDPKRAEEIFLPFRRLHASVEGTGMGLSTCAEVCRRHGWAISASSDGESGANFNVYFSNLHRARQKEQNNPIFSE</sequence>
<evidence type="ECO:0000256" key="4">
    <source>
        <dbReference type="ARBA" id="ARBA00022679"/>
    </source>
</evidence>
<dbReference type="Pfam" id="PF00512">
    <property type="entry name" value="HisKA"/>
    <property type="match status" value="1"/>
</dbReference>
<evidence type="ECO:0000256" key="3">
    <source>
        <dbReference type="ARBA" id="ARBA00022553"/>
    </source>
</evidence>
<dbReference type="EMBL" id="CP019312">
    <property type="protein sequence ID" value="APX11135.1"/>
    <property type="molecule type" value="Genomic_DNA"/>
</dbReference>
<comment type="catalytic activity">
    <reaction evidence="1">
        <text>ATP + protein L-histidine = ADP + protein N-phospho-L-histidine.</text>
        <dbReference type="EC" id="2.7.13.3"/>
    </reaction>
</comment>
<dbReference type="GO" id="GO:0030295">
    <property type="term" value="F:protein kinase activator activity"/>
    <property type="evidence" value="ECO:0007669"/>
    <property type="project" value="TreeGrafter"/>
</dbReference>
<dbReference type="KEGG" id="tom:BWR18_05095"/>
<protein>
    <recommendedName>
        <fullName evidence="2">histidine kinase</fullName>
        <ecNumber evidence="2">2.7.13.3</ecNumber>
    </recommendedName>
</protein>
<evidence type="ECO:0000313" key="8">
    <source>
        <dbReference type="Proteomes" id="UP000186336"/>
    </source>
</evidence>
<dbReference type="PANTHER" id="PTHR42878:SF15">
    <property type="entry name" value="BACTERIOPHYTOCHROME"/>
    <property type="match status" value="1"/>
</dbReference>
<dbReference type="InterPro" id="IPR004358">
    <property type="entry name" value="Sig_transdc_His_kin-like_C"/>
</dbReference>
<dbReference type="OrthoDB" id="9760752at2"/>
<dbReference type="AlphaFoldDB" id="A0A1P8MSW1"/>
<dbReference type="SMART" id="SM00388">
    <property type="entry name" value="HisKA"/>
    <property type="match status" value="1"/>
</dbReference>
<dbReference type="EC" id="2.7.13.3" evidence="2"/>
<dbReference type="SUPFAM" id="SSF47384">
    <property type="entry name" value="Homodimeric domain of signal transducing histidine kinase"/>
    <property type="match status" value="1"/>
</dbReference>
<dbReference type="InterPro" id="IPR036890">
    <property type="entry name" value="HATPase_C_sf"/>
</dbReference>
<dbReference type="Gene3D" id="1.10.287.130">
    <property type="match status" value="1"/>
</dbReference>
<dbReference type="InterPro" id="IPR003594">
    <property type="entry name" value="HATPase_dom"/>
</dbReference>
<dbReference type="GO" id="GO:0000155">
    <property type="term" value="F:phosphorelay sensor kinase activity"/>
    <property type="evidence" value="ECO:0007669"/>
    <property type="project" value="InterPro"/>
</dbReference>
<accession>A0A1P8MSW1</accession>
<keyword evidence="5" id="KW-0418">Kinase</keyword>
<dbReference type="Gene3D" id="3.30.565.10">
    <property type="entry name" value="Histidine kinase-like ATPase, C-terminal domain"/>
    <property type="match status" value="1"/>
</dbReference>
<dbReference type="PANTHER" id="PTHR42878">
    <property type="entry name" value="TWO-COMPONENT HISTIDINE KINASE"/>
    <property type="match status" value="1"/>
</dbReference>
<keyword evidence="3" id="KW-0597">Phosphoprotein</keyword>
<gene>
    <name evidence="7" type="ORF">BWR18_05095</name>
</gene>
<dbReference type="SMART" id="SM00387">
    <property type="entry name" value="HATPase_c"/>
    <property type="match status" value="1"/>
</dbReference>
<dbReference type="CDD" id="cd00082">
    <property type="entry name" value="HisKA"/>
    <property type="match status" value="1"/>
</dbReference>
<dbReference type="GO" id="GO:0000156">
    <property type="term" value="F:phosphorelay response regulator activity"/>
    <property type="evidence" value="ECO:0007669"/>
    <property type="project" value="TreeGrafter"/>
</dbReference>
<dbReference type="STRING" id="299262.BWR18_05095"/>
<evidence type="ECO:0000256" key="1">
    <source>
        <dbReference type="ARBA" id="ARBA00000085"/>
    </source>
</evidence>
<keyword evidence="8" id="KW-1185">Reference proteome</keyword>
<evidence type="ECO:0000256" key="2">
    <source>
        <dbReference type="ARBA" id="ARBA00012438"/>
    </source>
</evidence>
<organism evidence="7 8">
    <name type="scientific">Tateyamaria omphalii</name>
    <dbReference type="NCBI Taxonomy" id="299262"/>
    <lineage>
        <taxon>Bacteria</taxon>
        <taxon>Pseudomonadati</taxon>
        <taxon>Pseudomonadota</taxon>
        <taxon>Alphaproteobacteria</taxon>
        <taxon>Rhodobacterales</taxon>
        <taxon>Roseobacteraceae</taxon>
        <taxon>Tateyamaria</taxon>
    </lineage>
</organism>
<evidence type="ECO:0000313" key="7">
    <source>
        <dbReference type="EMBL" id="APX11135.1"/>
    </source>
</evidence>
<evidence type="ECO:0000256" key="5">
    <source>
        <dbReference type="ARBA" id="ARBA00022777"/>
    </source>
</evidence>
<keyword evidence="4" id="KW-0808">Transferase</keyword>
<dbReference type="GO" id="GO:0007234">
    <property type="term" value="P:osmosensory signaling via phosphorelay pathway"/>
    <property type="evidence" value="ECO:0007669"/>
    <property type="project" value="TreeGrafter"/>
</dbReference>
<name>A0A1P8MSW1_9RHOB</name>
<dbReference type="InterPro" id="IPR036097">
    <property type="entry name" value="HisK_dim/P_sf"/>
</dbReference>